<dbReference type="OrthoDB" id="7340239at2"/>
<feature type="chain" id="PRO_5044564454" evidence="1">
    <location>
        <begin position="29"/>
        <end position="590"/>
    </location>
</feature>
<reference evidence="2 5" key="2">
    <citation type="submission" date="2020-08" db="EMBL/GenBank/DDBJ databases">
        <title>Genomic Encyclopedia of Type Strains, Phase IV (KMG-IV): sequencing the most valuable type-strain genomes for metagenomic binning, comparative biology and taxonomic classification.</title>
        <authorList>
            <person name="Goeker M."/>
        </authorList>
    </citation>
    <scope>NUCLEOTIDE SEQUENCE [LARGE SCALE GENOMIC DNA]</scope>
    <source>
        <strain evidence="2 5">DSM 100021</strain>
    </source>
</reference>
<dbReference type="PANTHER" id="PTHR11102">
    <property type="entry name" value="SEL-1-LIKE PROTEIN"/>
    <property type="match status" value="1"/>
</dbReference>
<dbReference type="RefSeq" id="WP_075613067.1">
    <property type="nucleotide sequence ID" value="NZ_JACIED010000002.1"/>
</dbReference>
<dbReference type="Proteomes" id="UP000544107">
    <property type="component" value="Unassembled WGS sequence"/>
</dbReference>
<keyword evidence="4" id="KW-1185">Reference proteome</keyword>
<protein>
    <submittedName>
        <fullName evidence="2">TPR repeat protein/uncharacterized protein YecT (DUF1311 family)</fullName>
    </submittedName>
</protein>
<evidence type="ECO:0000313" key="2">
    <source>
        <dbReference type="EMBL" id="MBB4007151.1"/>
    </source>
</evidence>
<gene>
    <name evidence="3" type="ORF">BJF91_23790</name>
    <name evidence="2" type="ORF">GGQ71_001414</name>
</gene>
<comment type="caution">
    <text evidence="3">The sequence shown here is derived from an EMBL/GenBank/DDBJ whole genome shotgun (WGS) entry which is preliminary data.</text>
</comment>
<dbReference type="EMBL" id="JACIED010000002">
    <property type="protein sequence ID" value="MBB4007151.1"/>
    <property type="molecule type" value="Genomic_DNA"/>
</dbReference>
<evidence type="ECO:0000313" key="5">
    <source>
        <dbReference type="Proteomes" id="UP000544107"/>
    </source>
</evidence>
<dbReference type="InterPro" id="IPR050767">
    <property type="entry name" value="Sel1_AlgK"/>
</dbReference>
<feature type="signal peptide" evidence="1">
    <location>
        <begin position="1"/>
        <end position="28"/>
    </location>
</feature>
<dbReference type="SUPFAM" id="SSF81901">
    <property type="entry name" value="HCP-like"/>
    <property type="match status" value="1"/>
</dbReference>
<evidence type="ECO:0000313" key="3">
    <source>
        <dbReference type="EMBL" id="OLP51937.1"/>
    </source>
</evidence>
<dbReference type="InterPro" id="IPR011990">
    <property type="entry name" value="TPR-like_helical_dom_sf"/>
</dbReference>
<dbReference type="SMART" id="SM00671">
    <property type="entry name" value="SEL1"/>
    <property type="match status" value="5"/>
</dbReference>
<proteinExistence type="predicted"/>
<dbReference type="Gene3D" id="1.25.40.10">
    <property type="entry name" value="Tetratricopeptide repeat domain"/>
    <property type="match status" value="1"/>
</dbReference>
<dbReference type="PANTHER" id="PTHR11102:SF160">
    <property type="entry name" value="ERAD-ASSOCIATED E3 UBIQUITIN-PROTEIN LIGASE COMPONENT HRD3"/>
    <property type="match status" value="1"/>
</dbReference>
<dbReference type="InterPro" id="IPR006597">
    <property type="entry name" value="Sel1-like"/>
</dbReference>
<organism evidence="3 4">
    <name type="scientific">Allorhizobium taibaishanense</name>
    <dbReference type="NCBI Taxonomy" id="887144"/>
    <lineage>
        <taxon>Bacteria</taxon>
        <taxon>Pseudomonadati</taxon>
        <taxon>Pseudomonadota</taxon>
        <taxon>Alphaproteobacteria</taxon>
        <taxon>Hyphomicrobiales</taxon>
        <taxon>Rhizobiaceae</taxon>
        <taxon>Rhizobium/Agrobacterium group</taxon>
        <taxon>Allorhizobium</taxon>
    </lineage>
</organism>
<dbReference type="Pfam" id="PF08238">
    <property type="entry name" value="Sel1"/>
    <property type="match status" value="5"/>
</dbReference>
<dbReference type="STRING" id="887144.BJF91_23790"/>
<dbReference type="AlphaFoldDB" id="A0A1Q9AAR2"/>
<dbReference type="EMBL" id="MKIN01000018">
    <property type="protein sequence ID" value="OLP51937.1"/>
    <property type="molecule type" value="Genomic_DNA"/>
</dbReference>
<reference evidence="3 4" key="1">
    <citation type="submission" date="2016-09" db="EMBL/GenBank/DDBJ databases">
        <title>Rhizobium oryziradicis sp. nov., isolated from the root of rice.</title>
        <authorList>
            <person name="Zhao J."/>
            <person name="Zhang X."/>
        </authorList>
    </citation>
    <scope>NUCLEOTIDE SEQUENCE [LARGE SCALE GENOMIC DNA]</scope>
    <source>
        <strain evidence="3 4">14971</strain>
    </source>
</reference>
<name>A0A1Q9AAR2_9HYPH</name>
<dbReference type="Proteomes" id="UP000185598">
    <property type="component" value="Unassembled WGS sequence"/>
</dbReference>
<accession>A0A1Q9AAR2</accession>
<sequence>MLQPKAFALSLFYAACVTSSLLCHSALADNYKAEQAYKAGDFEEAVAQWQRSVTADDGAPEAYFQLGQMTAMGLGTHKSLSDAVQFYKTAALQGSAKADLRLGLLYLDGLGPDNDQAEAERYLRAAAEKAEASADDEDSIAAARVKLGDMLLTGLSGRQDPKEAAHWYRQAGIDHGVSAQARYKLAQLYELGNGVEKDGCMARQLYKMAVDGHPDATMTSTDDLKKLTQQHLDAITTSGRCASADFNTALPNLATAIASHDEVRKDANAEALCQSAENADIPAADQPRPEQLAELKGCQSDALYYDYQGKGVDYRRARLCAFGEMSDTNATPIQGHAILMMLYANGQGVDRNWPLAFRFACEAGGAGAEISGRLKHLVEMTQTPKPDPIDFCDDITSGFMMGFCSSIGTEKVTHQRQVELDTLMKAAPKAVQARYKKLYTAASAFITGQSREEIDTTGTARSSMVQDQEDVDWTDFMEIMRAVMSKTLPQDGKADPKAEDKALNEAYRRVMAVPDYQPDADDPDGTRSPGLVKVAGIRTVQRLWITYRDAWVEFAKAVDPEMADPTLALVTAKRKDNLSVLLGEGDDTVQ</sequence>
<keyword evidence="1" id="KW-0732">Signal</keyword>
<dbReference type="Gene3D" id="1.20.1270.180">
    <property type="match status" value="1"/>
</dbReference>
<evidence type="ECO:0000313" key="4">
    <source>
        <dbReference type="Proteomes" id="UP000185598"/>
    </source>
</evidence>
<evidence type="ECO:0000256" key="1">
    <source>
        <dbReference type="SAM" id="SignalP"/>
    </source>
</evidence>